<dbReference type="PANTHER" id="PTHR36573:SF1">
    <property type="entry name" value="INTERMEMBRANE PHOSPHOLIPID TRANSPORT SYSTEM BINDING PROTEIN MLAC"/>
    <property type="match status" value="1"/>
</dbReference>
<gene>
    <name evidence="1" type="primary">mlaC_3</name>
    <name evidence="1" type="ORF">GALL_78720</name>
</gene>
<dbReference type="Gene3D" id="3.10.450.710">
    <property type="entry name" value="Tgt2/MlaC"/>
    <property type="match status" value="1"/>
</dbReference>
<sequence>MYRRTLIKALFGLALGFAVLPAMARAEPSVDQAEKFVTVLANNAITMVADKSLNESERDDRFRKLFVANFDIPTIGKFVLARYWRVATPEQRGEFLKLFEDQQVLTWAHRFKDYSGERLQVAGGERENAHEWLINSQITRIKGPPIPVQWRLRDEPDGSYRVTDLIVEGVSMAITQRSDYASVLQGMSGQIDQLLSSMRTKIDQMKAAG</sequence>
<accession>A0A1J5TCW4</accession>
<evidence type="ECO:0000313" key="1">
    <source>
        <dbReference type="EMBL" id="OIR09950.1"/>
    </source>
</evidence>
<dbReference type="EMBL" id="MLJW01000024">
    <property type="protein sequence ID" value="OIR09950.1"/>
    <property type="molecule type" value="Genomic_DNA"/>
</dbReference>
<dbReference type="InterPro" id="IPR042245">
    <property type="entry name" value="Tgt2/MlaC_sf"/>
</dbReference>
<name>A0A1J5TCW4_9ZZZZ</name>
<dbReference type="Pfam" id="PF05494">
    <property type="entry name" value="MlaC"/>
    <property type="match status" value="1"/>
</dbReference>
<dbReference type="PANTHER" id="PTHR36573">
    <property type="entry name" value="INTERMEMBRANE PHOSPHOLIPID TRANSPORT SYSTEM BINDING PROTEIN MLAC"/>
    <property type="match status" value="1"/>
</dbReference>
<reference evidence="1" key="1">
    <citation type="submission" date="2016-10" db="EMBL/GenBank/DDBJ databases">
        <title>Sequence of Gallionella enrichment culture.</title>
        <authorList>
            <person name="Poehlein A."/>
            <person name="Muehling M."/>
            <person name="Daniel R."/>
        </authorList>
    </citation>
    <scope>NUCLEOTIDE SEQUENCE</scope>
</reference>
<protein>
    <submittedName>
        <fullName evidence="1">Putative phospholipid-binding protein MlaC</fullName>
    </submittedName>
</protein>
<dbReference type="AlphaFoldDB" id="A0A1J5TCW4"/>
<dbReference type="InterPro" id="IPR008869">
    <property type="entry name" value="MlaC/ttg2D"/>
</dbReference>
<organism evidence="1">
    <name type="scientific">mine drainage metagenome</name>
    <dbReference type="NCBI Taxonomy" id="410659"/>
    <lineage>
        <taxon>unclassified sequences</taxon>
        <taxon>metagenomes</taxon>
        <taxon>ecological metagenomes</taxon>
    </lineage>
</organism>
<proteinExistence type="predicted"/>
<comment type="caution">
    <text evidence="1">The sequence shown here is derived from an EMBL/GenBank/DDBJ whole genome shotgun (WGS) entry which is preliminary data.</text>
</comment>